<keyword evidence="3" id="KW-1185">Reference proteome</keyword>
<feature type="compositionally biased region" description="Basic and acidic residues" evidence="1">
    <location>
        <begin position="40"/>
        <end position="55"/>
    </location>
</feature>
<proteinExistence type="predicted"/>
<organism evidence="2 3">
    <name type="scientific">Aldrovandia affinis</name>
    <dbReference type="NCBI Taxonomy" id="143900"/>
    <lineage>
        <taxon>Eukaryota</taxon>
        <taxon>Metazoa</taxon>
        <taxon>Chordata</taxon>
        <taxon>Craniata</taxon>
        <taxon>Vertebrata</taxon>
        <taxon>Euteleostomi</taxon>
        <taxon>Actinopterygii</taxon>
        <taxon>Neopterygii</taxon>
        <taxon>Teleostei</taxon>
        <taxon>Notacanthiformes</taxon>
        <taxon>Halosauridae</taxon>
        <taxon>Aldrovandia</taxon>
    </lineage>
</organism>
<evidence type="ECO:0000256" key="1">
    <source>
        <dbReference type="SAM" id="MobiDB-lite"/>
    </source>
</evidence>
<sequence length="138" mass="15244">MLSPVEHRQHRGPTRLALRTTYPPCSRSIRLATLLRHFKPVRERQKLEESNGPRERGKKRAGGKSAAPMLCAPRPLIRLRPAQHEAPVGVGGAQRHYQLSYTWAVVVSRTREAACILSPGVVHQGTRQSVSQEGGGSL</sequence>
<dbReference type="Proteomes" id="UP001221898">
    <property type="component" value="Unassembled WGS sequence"/>
</dbReference>
<accession>A0AAD7WL35</accession>
<protein>
    <submittedName>
        <fullName evidence="2">Uncharacterized protein</fullName>
    </submittedName>
</protein>
<reference evidence="2" key="1">
    <citation type="journal article" date="2023" name="Science">
        <title>Genome structures resolve the early diversification of teleost fishes.</title>
        <authorList>
            <person name="Parey E."/>
            <person name="Louis A."/>
            <person name="Montfort J."/>
            <person name="Bouchez O."/>
            <person name="Roques C."/>
            <person name="Iampietro C."/>
            <person name="Lluch J."/>
            <person name="Castinel A."/>
            <person name="Donnadieu C."/>
            <person name="Desvignes T."/>
            <person name="Floi Bucao C."/>
            <person name="Jouanno E."/>
            <person name="Wen M."/>
            <person name="Mejri S."/>
            <person name="Dirks R."/>
            <person name="Jansen H."/>
            <person name="Henkel C."/>
            <person name="Chen W.J."/>
            <person name="Zahm M."/>
            <person name="Cabau C."/>
            <person name="Klopp C."/>
            <person name="Thompson A.W."/>
            <person name="Robinson-Rechavi M."/>
            <person name="Braasch I."/>
            <person name="Lecointre G."/>
            <person name="Bobe J."/>
            <person name="Postlethwait J.H."/>
            <person name="Berthelot C."/>
            <person name="Roest Crollius H."/>
            <person name="Guiguen Y."/>
        </authorList>
    </citation>
    <scope>NUCLEOTIDE SEQUENCE</scope>
    <source>
        <strain evidence="2">NC1722</strain>
    </source>
</reference>
<feature type="region of interest" description="Disordered" evidence="1">
    <location>
        <begin position="40"/>
        <end position="67"/>
    </location>
</feature>
<dbReference type="AlphaFoldDB" id="A0AAD7WL35"/>
<dbReference type="EMBL" id="JAINUG010000073">
    <property type="protein sequence ID" value="KAJ8400976.1"/>
    <property type="molecule type" value="Genomic_DNA"/>
</dbReference>
<gene>
    <name evidence="2" type="ORF">AAFF_G00389330</name>
</gene>
<evidence type="ECO:0000313" key="2">
    <source>
        <dbReference type="EMBL" id="KAJ8400976.1"/>
    </source>
</evidence>
<comment type="caution">
    <text evidence="2">The sequence shown here is derived from an EMBL/GenBank/DDBJ whole genome shotgun (WGS) entry which is preliminary data.</text>
</comment>
<evidence type="ECO:0000313" key="3">
    <source>
        <dbReference type="Proteomes" id="UP001221898"/>
    </source>
</evidence>
<name>A0AAD7WL35_9TELE</name>